<feature type="region of interest" description="Sigma-70 factor domain-3" evidence="5">
    <location>
        <begin position="361"/>
        <end position="437"/>
    </location>
</feature>
<feature type="region of interest" description="Sigma-70 factor domain-2" evidence="5">
    <location>
        <begin position="282"/>
        <end position="352"/>
    </location>
</feature>
<feature type="domain" description="RNA polymerase sigma-70" evidence="7">
    <location>
        <begin position="306"/>
        <end position="319"/>
    </location>
</feature>
<dbReference type="NCBIfam" id="TIGR02937">
    <property type="entry name" value="sigma70-ECF"/>
    <property type="match status" value="1"/>
</dbReference>
<dbReference type="InterPro" id="IPR036388">
    <property type="entry name" value="WH-like_DNA-bd_sf"/>
</dbReference>
<keyword evidence="2 5" id="KW-0731">Sigma factor</keyword>
<dbReference type="NCBIfam" id="NF004561">
    <property type="entry name" value="PRK05901.1-3"/>
    <property type="match status" value="1"/>
</dbReference>
<dbReference type="SUPFAM" id="SSF88659">
    <property type="entry name" value="Sigma3 and sigma4 domains of RNA polymerase sigma factors"/>
    <property type="match status" value="2"/>
</dbReference>
<dbReference type="InterPro" id="IPR050239">
    <property type="entry name" value="Sigma-70_RNA_pol_init_factors"/>
</dbReference>
<keyword evidence="3 5" id="KW-0238">DNA-binding</keyword>
<dbReference type="PANTHER" id="PTHR30603:SF59">
    <property type="entry name" value="RNA POLYMERASE PRINCIPAL SIGMA FACTOR HRDA"/>
    <property type="match status" value="1"/>
</dbReference>
<dbReference type="GO" id="GO:0006352">
    <property type="term" value="P:DNA-templated transcription initiation"/>
    <property type="evidence" value="ECO:0007669"/>
    <property type="project" value="UniProtKB-UniRule"/>
</dbReference>
<feature type="region of interest" description="Disordered" evidence="6">
    <location>
        <begin position="148"/>
        <end position="206"/>
    </location>
</feature>
<dbReference type="InterPro" id="IPR014284">
    <property type="entry name" value="RNA_pol_sigma-70_dom"/>
</dbReference>
<dbReference type="GO" id="GO:0016987">
    <property type="term" value="F:sigma factor activity"/>
    <property type="evidence" value="ECO:0007669"/>
    <property type="project" value="UniProtKB-UniRule"/>
</dbReference>
<sequence>MSASTSRTLPPEIAESESVMALIERGKADGQIAGDDVRRAFEADQIPPTQWKNVLRSLNQILEEEGVTLMVSAAESPKRARKSVAAKSPVKRTATKTVAAKTAVTRTVAASAAPAAESADVVADDAAVAAPAKKTAAKKTVAKKTAAKKTAVKKTAAKKSGKQDDELLDGDEAVEEVKAGKGEEEEGEGENKGFVLSDDDEDDAPAQQVAVAGATADPVKDYLKQIGKVPLLNAEQEVELAKRIEAGLFAEDKLANSDKLAPKLKRELEIIAEDGRRAKNHLLEANLRLVVSLAKRYTGRGMLFLDLIQEGNLGLIRAVEKFDYTKGYKFSTYATWWIRQAITRAMADQARTIRIPVHMVEVINKLARVQRQMLQDLGREPTPEELAKELDMTPEKVIEVQKYGREPISLHTPLGEDGDSEFGDLIEDSEAVVPADAVSFTLLQEQLHSVLDTLSEREAGVVSMRFGLTDGQPKTLDEIGKVYGVTRERIRQIESKTMSKLRHPSRSQVLRDYLD</sequence>
<organism evidence="9">
    <name type="scientific">Streptomyces sp. gb1(2016)</name>
    <dbReference type="NCBI Taxonomy" id="1828321"/>
    <lineage>
        <taxon>Bacteria</taxon>
        <taxon>Bacillati</taxon>
        <taxon>Actinomycetota</taxon>
        <taxon>Actinomycetes</taxon>
        <taxon>Kitasatosporales</taxon>
        <taxon>Streptomycetaceae</taxon>
        <taxon>Streptomyces</taxon>
    </lineage>
</organism>
<accession>A0A652KXR8</accession>
<feature type="region of interest" description="Sigma-70 factor domain-4" evidence="5">
    <location>
        <begin position="450"/>
        <end position="503"/>
    </location>
</feature>
<dbReference type="Pfam" id="PF04542">
    <property type="entry name" value="Sigma70_r2"/>
    <property type="match status" value="1"/>
</dbReference>
<feature type="DNA-binding region" description="H-T-H motif" evidence="5">
    <location>
        <begin position="476"/>
        <end position="495"/>
    </location>
</feature>
<dbReference type="InterPro" id="IPR028630">
    <property type="entry name" value="Sigma70_RpoD"/>
</dbReference>
<evidence type="ECO:0000256" key="5">
    <source>
        <dbReference type="HAMAP-Rule" id="MF_00963"/>
    </source>
</evidence>
<gene>
    <name evidence="5" type="primary">sigA</name>
    <name evidence="9" type="ORF">EAO74_17770</name>
</gene>
<dbReference type="InterPro" id="IPR012760">
    <property type="entry name" value="RNA_pol_sigma_RpoD_C"/>
</dbReference>
<evidence type="ECO:0000313" key="9">
    <source>
        <dbReference type="EMBL" id="TXS28449.1"/>
    </source>
</evidence>
<evidence type="ECO:0000256" key="2">
    <source>
        <dbReference type="ARBA" id="ARBA00023082"/>
    </source>
</evidence>
<dbReference type="AlphaFoldDB" id="A0A652KXR8"/>
<keyword evidence="4 5" id="KW-0804">Transcription</keyword>
<comment type="subunit">
    <text evidence="5">Interacts transiently with the RNA polymerase catalytic core.</text>
</comment>
<proteinExistence type="inferred from homology"/>
<dbReference type="Pfam" id="PF00140">
    <property type="entry name" value="Sigma70_r1_2"/>
    <property type="match status" value="1"/>
</dbReference>
<name>A0A652KXR8_9ACTN</name>
<comment type="similarity">
    <text evidence="5">Belongs to the sigma-70 factor family. RpoD/SigA subfamily.</text>
</comment>
<dbReference type="NCBIfam" id="TIGR02393">
    <property type="entry name" value="RpoD_Cterm"/>
    <property type="match status" value="1"/>
</dbReference>
<dbReference type="Pfam" id="PF04539">
    <property type="entry name" value="Sigma70_r3"/>
    <property type="match status" value="1"/>
</dbReference>
<dbReference type="FunFam" id="1.10.10.10:FF:000004">
    <property type="entry name" value="RNA polymerase sigma factor SigA"/>
    <property type="match status" value="1"/>
</dbReference>
<dbReference type="PRINTS" id="PR00046">
    <property type="entry name" value="SIGMA70FCT"/>
</dbReference>
<evidence type="ECO:0000256" key="6">
    <source>
        <dbReference type="SAM" id="MobiDB-lite"/>
    </source>
</evidence>
<dbReference type="GO" id="GO:0005737">
    <property type="term" value="C:cytoplasm"/>
    <property type="evidence" value="ECO:0007669"/>
    <property type="project" value="UniProtKB-SubCell"/>
</dbReference>
<evidence type="ECO:0000256" key="3">
    <source>
        <dbReference type="ARBA" id="ARBA00023125"/>
    </source>
</evidence>
<dbReference type="InterPro" id="IPR013324">
    <property type="entry name" value="RNA_pol_sigma_r3/r4-like"/>
</dbReference>
<dbReference type="SUPFAM" id="SSF88946">
    <property type="entry name" value="Sigma2 domain of RNA polymerase sigma factors"/>
    <property type="match status" value="1"/>
</dbReference>
<feature type="domain" description="RNA polymerase sigma-70" evidence="8">
    <location>
        <begin position="475"/>
        <end position="501"/>
    </location>
</feature>
<dbReference type="EMBL" id="RDBM01000035">
    <property type="protein sequence ID" value="TXS28449.1"/>
    <property type="molecule type" value="Genomic_DNA"/>
</dbReference>
<dbReference type="PANTHER" id="PTHR30603">
    <property type="entry name" value="RNA POLYMERASE SIGMA FACTOR RPO"/>
    <property type="match status" value="1"/>
</dbReference>
<dbReference type="Gene3D" id="1.10.601.10">
    <property type="entry name" value="RNA Polymerase Primary Sigma Factor"/>
    <property type="match status" value="2"/>
</dbReference>
<feature type="short sequence motif" description="Interaction with polymerase core subunit RpoC" evidence="5">
    <location>
        <begin position="306"/>
        <end position="309"/>
    </location>
</feature>
<dbReference type="CDD" id="cd06171">
    <property type="entry name" value="Sigma70_r4"/>
    <property type="match status" value="1"/>
</dbReference>
<dbReference type="InterPro" id="IPR013325">
    <property type="entry name" value="RNA_pol_sigma_r2"/>
</dbReference>
<dbReference type="FunFam" id="1.10.601.10:FF:000003">
    <property type="entry name" value="RNA polymerase sigma factor SigA"/>
    <property type="match status" value="1"/>
</dbReference>
<dbReference type="InterPro" id="IPR000943">
    <property type="entry name" value="RNA_pol_sigma70"/>
</dbReference>
<comment type="function">
    <text evidence="5">Sigma factors are initiation factors that promote the attachment of RNA polymerase to specific initiation sites and are then released. This sigma factor is the primary sigma factor during exponential growth.</text>
</comment>
<reference evidence="9" key="1">
    <citation type="submission" date="2018-10" db="EMBL/GenBank/DDBJ databases">
        <authorList>
            <person name="Hariharan J."/>
            <person name="Choudoir M.J."/>
            <person name="Diebold P."/>
            <person name="Panke-Buisse K."/>
            <person name="Campbell A.N."/>
            <person name="Buckley D.H."/>
        </authorList>
    </citation>
    <scope>NUCLEOTIDE SEQUENCE</scope>
    <source>
        <strain evidence="9">Gb1</strain>
    </source>
</reference>
<evidence type="ECO:0000259" key="8">
    <source>
        <dbReference type="PROSITE" id="PS00716"/>
    </source>
</evidence>
<keyword evidence="1 5" id="KW-0805">Transcription regulation</keyword>
<comment type="subcellular location">
    <subcellularLocation>
        <location evidence="5">Cytoplasm</location>
    </subcellularLocation>
</comment>
<dbReference type="PROSITE" id="PS00715">
    <property type="entry name" value="SIGMA70_1"/>
    <property type="match status" value="1"/>
</dbReference>
<dbReference type="GO" id="GO:0003677">
    <property type="term" value="F:DNA binding"/>
    <property type="evidence" value="ECO:0007669"/>
    <property type="project" value="UniProtKB-UniRule"/>
</dbReference>
<protein>
    <recommendedName>
        <fullName evidence="5">RNA polymerase sigma factor SigA</fullName>
    </recommendedName>
</protein>
<dbReference type="InterPro" id="IPR007627">
    <property type="entry name" value="RNA_pol_sigma70_r2"/>
</dbReference>
<dbReference type="Gene3D" id="1.10.10.10">
    <property type="entry name" value="Winged helix-like DNA-binding domain superfamily/Winged helix DNA-binding domain"/>
    <property type="match status" value="2"/>
</dbReference>
<dbReference type="FunFam" id="1.10.10.10:FF:000002">
    <property type="entry name" value="RNA polymerase sigma factor SigA"/>
    <property type="match status" value="1"/>
</dbReference>
<comment type="caution">
    <text evidence="9">The sequence shown here is derived from an EMBL/GenBank/DDBJ whole genome shotgun (WGS) entry which is preliminary data.</text>
</comment>
<feature type="compositionally biased region" description="Basic residues" evidence="6">
    <location>
        <begin position="148"/>
        <end position="160"/>
    </location>
</feature>
<dbReference type="InterPro" id="IPR009042">
    <property type="entry name" value="RNA_pol_sigma70_r1_2"/>
</dbReference>
<keyword evidence="5" id="KW-0963">Cytoplasm</keyword>
<evidence type="ECO:0000256" key="1">
    <source>
        <dbReference type="ARBA" id="ARBA00023015"/>
    </source>
</evidence>
<dbReference type="Pfam" id="PF04545">
    <property type="entry name" value="Sigma70_r4"/>
    <property type="match status" value="1"/>
</dbReference>
<dbReference type="HAMAP" id="MF_00963">
    <property type="entry name" value="Sigma70_RpoD_SigA"/>
    <property type="match status" value="1"/>
</dbReference>
<evidence type="ECO:0000256" key="4">
    <source>
        <dbReference type="ARBA" id="ARBA00023163"/>
    </source>
</evidence>
<dbReference type="RefSeq" id="WP_124275052.1">
    <property type="nucleotide sequence ID" value="NZ_RDBM01000035.1"/>
</dbReference>
<dbReference type="NCBIfam" id="NF005920">
    <property type="entry name" value="PRK07921.1"/>
    <property type="match status" value="1"/>
</dbReference>
<dbReference type="FunFam" id="1.10.601.10:FF:000001">
    <property type="entry name" value="RNA polymerase sigma factor SigA"/>
    <property type="match status" value="1"/>
</dbReference>
<dbReference type="InterPro" id="IPR007624">
    <property type="entry name" value="RNA_pol_sigma70_r3"/>
</dbReference>
<dbReference type="PROSITE" id="PS00716">
    <property type="entry name" value="SIGMA70_2"/>
    <property type="match status" value="1"/>
</dbReference>
<dbReference type="InterPro" id="IPR007630">
    <property type="entry name" value="RNA_pol_sigma70_r4"/>
</dbReference>
<evidence type="ECO:0000259" key="7">
    <source>
        <dbReference type="PROSITE" id="PS00715"/>
    </source>
</evidence>